<dbReference type="PATRIC" id="fig|517011.3.peg.1142"/>
<name>A0A0R0DAU5_9GAMM</name>
<comment type="caution">
    <text evidence="2">The sequence shown here is derived from an EMBL/GenBank/DDBJ whole genome shotgun (WGS) entry which is preliminary data.</text>
</comment>
<organism evidence="2 3">
    <name type="scientific">Stenotrophomonas chelatiphaga</name>
    <dbReference type="NCBI Taxonomy" id="517011"/>
    <lineage>
        <taxon>Bacteria</taxon>
        <taxon>Pseudomonadati</taxon>
        <taxon>Pseudomonadota</taxon>
        <taxon>Gammaproteobacteria</taxon>
        <taxon>Lysobacterales</taxon>
        <taxon>Lysobacteraceae</taxon>
        <taxon>Stenotrophomonas</taxon>
    </lineage>
</organism>
<evidence type="ECO:0008006" key="4">
    <source>
        <dbReference type="Google" id="ProtNLM"/>
    </source>
</evidence>
<evidence type="ECO:0000313" key="2">
    <source>
        <dbReference type="EMBL" id="KRG74232.1"/>
    </source>
</evidence>
<feature type="chain" id="PRO_5006395494" description="Lipoprotein" evidence="1">
    <location>
        <begin position="22"/>
        <end position="176"/>
    </location>
</feature>
<dbReference type="AlphaFoldDB" id="A0A0R0DAU5"/>
<reference evidence="2 3" key="1">
    <citation type="submission" date="2015-05" db="EMBL/GenBank/DDBJ databases">
        <title>Genome sequencing and analysis of members of genus Stenotrophomonas.</title>
        <authorList>
            <person name="Patil P.P."/>
            <person name="Midha S."/>
            <person name="Patil P.B."/>
        </authorList>
    </citation>
    <scope>NUCLEOTIDE SEQUENCE [LARGE SCALE GENOMIC DNA]</scope>
    <source>
        <strain evidence="2 3">DSM 21508</strain>
    </source>
</reference>
<evidence type="ECO:0000313" key="3">
    <source>
        <dbReference type="Proteomes" id="UP000051386"/>
    </source>
</evidence>
<proteinExistence type="predicted"/>
<dbReference type="PROSITE" id="PS51257">
    <property type="entry name" value="PROKAR_LIPOPROTEIN"/>
    <property type="match status" value="1"/>
</dbReference>
<accession>A0A0R0DAU5</accession>
<sequence length="176" mass="18737">MRGAGWLFPMLMLLGACQRAADVPPAADVVVAGPPAAAAAVPAGTSAVGDADALPLLAAVAADAPDPGAVVRTYAGHLLRRDFDKADASWMVAPPPGRADDAALRSLRDVRDLRISTEPPQARDQQRPTHLIEVPVRVRVLTATTTLRYSGWYRLVPDPQRNGWLIQAARLQPVLD</sequence>
<dbReference type="Proteomes" id="UP000051386">
    <property type="component" value="Unassembled WGS sequence"/>
</dbReference>
<dbReference type="RefSeq" id="WP_057508048.1">
    <property type="nucleotide sequence ID" value="NZ_LDJK01000028.1"/>
</dbReference>
<keyword evidence="3" id="KW-1185">Reference proteome</keyword>
<gene>
    <name evidence="2" type="ORF">ABB28_07580</name>
</gene>
<feature type="signal peptide" evidence="1">
    <location>
        <begin position="1"/>
        <end position="21"/>
    </location>
</feature>
<keyword evidence="1" id="KW-0732">Signal</keyword>
<protein>
    <recommendedName>
        <fullName evidence="4">Lipoprotein</fullName>
    </recommendedName>
</protein>
<dbReference type="EMBL" id="LDJK01000028">
    <property type="protein sequence ID" value="KRG74232.1"/>
    <property type="molecule type" value="Genomic_DNA"/>
</dbReference>
<evidence type="ECO:0000256" key="1">
    <source>
        <dbReference type="SAM" id="SignalP"/>
    </source>
</evidence>